<dbReference type="AlphaFoldDB" id="A0A1Y1YX97"/>
<dbReference type="PANTHER" id="PTHR43857">
    <property type="entry name" value="BLR7761 PROTEIN"/>
    <property type="match status" value="1"/>
</dbReference>
<dbReference type="Proteomes" id="UP000193498">
    <property type="component" value="Unassembled WGS sequence"/>
</dbReference>
<comment type="caution">
    <text evidence="1">The sequence shown here is derived from an EMBL/GenBank/DDBJ whole genome shotgun (WGS) entry which is preliminary data.</text>
</comment>
<dbReference type="OrthoDB" id="686384at2759"/>
<dbReference type="STRING" id="1314790.A0A1Y1YX97"/>
<sequence length="142" mass="15954">MIRTNLKSNSPWEHKVGYSRAIRMGDQIIVTGTTSTDPETGAIVHPNDAYHQTLRIFQTAELALRSLGASLKDVYRVRMFVVNIKDNWEKVAKAHKEALDEIFPTTTMVEVSGLIDPQLVVEIEVEAMAGVQRVESMDMLLK</sequence>
<dbReference type="InterPro" id="IPR035959">
    <property type="entry name" value="RutC-like_sf"/>
</dbReference>
<dbReference type="SUPFAM" id="SSF55298">
    <property type="entry name" value="YjgF-like"/>
    <property type="match status" value="1"/>
</dbReference>
<accession>A0A1Y1YX97</accession>
<evidence type="ECO:0000313" key="2">
    <source>
        <dbReference type="Proteomes" id="UP000193498"/>
    </source>
</evidence>
<name>A0A1Y1YX97_9FUNG</name>
<organism evidence="1 2">
    <name type="scientific">Basidiobolus meristosporus CBS 931.73</name>
    <dbReference type="NCBI Taxonomy" id="1314790"/>
    <lineage>
        <taxon>Eukaryota</taxon>
        <taxon>Fungi</taxon>
        <taxon>Fungi incertae sedis</taxon>
        <taxon>Zoopagomycota</taxon>
        <taxon>Entomophthoromycotina</taxon>
        <taxon>Basidiobolomycetes</taxon>
        <taxon>Basidiobolales</taxon>
        <taxon>Basidiobolaceae</taxon>
        <taxon>Basidiobolus</taxon>
    </lineage>
</organism>
<protein>
    <submittedName>
        <fullName evidence="1">YjgF-like protein</fullName>
    </submittedName>
</protein>
<reference evidence="1 2" key="1">
    <citation type="submission" date="2016-07" db="EMBL/GenBank/DDBJ databases">
        <title>Pervasive Adenine N6-methylation of Active Genes in Fungi.</title>
        <authorList>
            <consortium name="DOE Joint Genome Institute"/>
            <person name="Mondo S.J."/>
            <person name="Dannebaum R.O."/>
            <person name="Kuo R.C."/>
            <person name="Labutti K."/>
            <person name="Haridas S."/>
            <person name="Kuo A."/>
            <person name="Salamov A."/>
            <person name="Ahrendt S.R."/>
            <person name="Lipzen A."/>
            <person name="Sullivan W."/>
            <person name="Andreopoulos W.B."/>
            <person name="Clum A."/>
            <person name="Lindquist E."/>
            <person name="Daum C."/>
            <person name="Ramamoorthy G.K."/>
            <person name="Gryganskyi A."/>
            <person name="Culley D."/>
            <person name="Magnuson J.K."/>
            <person name="James T.Y."/>
            <person name="O'Malley M.A."/>
            <person name="Stajich J.E."/>
            <person name="Spatafora J.W."/>
            <person name="Visel A."/>
            <person name="Grigoriev I.V."/>
        </authorList>
    </citation>
    <scope>NUCLEOTIDE SEQUENCE [LARGE SCALE GENOMIC DNA]</scope>
    <source>
        <strain evidence="1 2">CBS 931.73</strain>
    </source>
</reference>
<evidence type="ECO:0000313" key="1">
    <source>
        <dbReference type="EMBL" id="ORY02651.1"/>
    </source>
</evidence>
<dbReference type="InterPro" id="IPR006175">
    <property type="entry name" value="YjgF/YER057c/UK114"/>
</dbReference>
<dbReference type="Gene3D" id="3.30.1330.40">
    <property type="entry name" value="RutC-like"/>
    <property type="match status" value="1"/>
</dbReference>
<dbReference type="EMBL" id="MCFE01000055">
    <property type="protein sequence ID" value="ORY02651.1"/>
    <property type="molecule type" value="Genomic_DNA"/>
</dbReference>
<gene>
    <name evidence="1" type="ORF">K493DRAFT_277206</name>
</gene>
<dbReference type="CDD" id="cd06154">
    <property type="entry name" value="YjgF_YER057c_UK114_like_6"/>
    <property type="match status" value="1"/>
</dbReference>
<dbReference type="InParanoid" id="A0A1Y1YX97"/>
<proteinExistence type="predicted"/>
<dbReference type="PANTHER" id="PTHR43857:SF1">
    <property type="entry name" value="YJGH FAMILY PROTEIN"/>
    <property type="match status" value="1"/>
</dbReference>
<keyword evidence="2" id="KW-1185">Reference proteome</keyword>
<dbReference type="Pfam" id="PF01042">
    <property type="entry name" value="Ribonuc_L-PSP"/>
    <property type="match status" value="1"/>
</dbReference>